<dbReference type="GO" id="GO:0016342">
    <property type="term" value="C:catenin complex"/>
    <property type="evidence" value="ECO:0007669"/>
    <property type="project" value="TreeGrafter"/>
</dbReference>
<sequence length="161" mass="17848">MGTFMNDFKGRSAVVPLEFLVLPVDEFPPVFSHTSYTFQIPLNVDVGAIVGEVQAVDADGGVHGVPRYRIEPPNALVSVEANTGQVYSISRGQAKERNGESCCVTRLACSPKPALPSNVPQQYTQSRHTAPTFQPLTEIFDELEEIQREQGRKREYIQVEI</sequence>
<dbReference type="Proteomes" id="UP000270094">
    <property type="component" value="Unassembled WGS sequence"/>
</dbReference>
<organism evidence="5 6">
    <name type="scientific">Strongylus vulgaris</name>
    <name type="common">Blood worm</name>
    <dbReference type="NCBI Taxonomy" id="40348"/>
    <lineage>
        <taxon>Eukaryota</taxon>
        <taxon>Metazoa</taxon>
        <taxon>Ecdysozoa</taxon>
        <taxon>Nematoda</taxon>
        <taxon>Chromadorea</taxon>
        <taxon>Rhabditida</taxon>
        <taxon>Rhabditina</taxon>
        <taxon>Rhabditomorpha</taxon>
        <taxon>Strongyloidea</taxon>
        <taxon>Strongylidae</taxon>
        <taxon>Strongylus</taxon>
    </lineage>
</organism>
<dbReference type="GO" id="GO:0098742">
    <property type="term" value="P:cell-cell adhesion via plasma-membrane adhesion molecules"/>
    <property type="evidence" value="ECO:0007669"/>
    <property type="project" value="TreeGrafter"/>
</dbReference>
<evidence type="ECO:0000256" key="2">
    <source>
        <dbReference type="ARBA" id="ARBA00022737"/>
    </source>
</evidence>
<evidence type="ECO:0000256" key="1">
    <source>
        <dbReference type="ARBA" id="ARBA00004370"/>
    </source>
</evidence>
<keyword evidence="3" id="KW-0106">Calcium</keyword>
<evidence type="ECO:0008006" key="7">
    <source>
        <dbReference type="Google" id="ProtNLM"/>
    </source>
</evidence>
<dbReference type="OrthoDB" id="5812753at2759"/>
<name>A0A3P7LJP4_STRVU</name>
<keyword evidence="4" id="KW-0472">Membrane</keyword>
<dbReference type="GO" id="GO:0016477">
    <property type="term" value="P:cell migration"/>
    <property type="evidence" value="ECO:0007669"/>
    <property type="project" value="TreeGrafter"/>
</dbReference>
<gene>
    <name evidence="5" type="ORF">SVUK_LOCUS14406</name>
</gene>
<accession>A0A3P7LJP4</accession>
<dbReference type="GO" id="GO:0008013">
    <property type="term" value="F:beta-catenin binding"/>
    <property type="evidence" value="ECO:0007669"/>
    <property type="project" value="TreeGrafter"/>
</dbReference>
<dbReference type="EMBL" id="UYYB01105034">
    <property type="protein sequence ID" value="VDM79408.1"/>
    <property type="molecule type" value="Genomic_DNA"/>
</dbReference>
<proteinExistence type="predicted"/>
<dbReference type="GO" id="GO:0005509">
    <property type="term" value="F:calcium ion binding"/>
    <property type="evidence" value="ECO:0007669"/>
    <property type="project" value="InterPro"/>
</dbReference>
<comment type="subcellular location">
    <subcellularLocation>
        <location evidence="1">Membrane</location>
    </subcellularLocation>
</comment>
<evidence type="ECO:0000256" key="4">
    <source>
        <dbReference type="ARBA" id="ARBA00023136"/>
    </source>
</evidence>
<dbReference type="PANTHER" id="PTHR24027:SF442">
    <property type="entry name" value="PROTOCADHERIN-15 ISOFORM X1"/>
    <property type="match status" value="1"/>
</dbReference>
<evidence type="ECO:0000313" key="5">
    <source>
        <dbReference type="EMBL" id="VDM79408.1"/>
    </source>
</evidence>
<dbReference type="Gene3D" id="2.60.40.60">
    <property type="entry name" value="Cadherins"/>
    <property type="match status" value="1"/>
</dbReference>
<dbReference type="PANTHER" id="PTHR24027">
    <property type="entry name" value="CADHERIN-23"/>
    <property type="match status" value="1"/>
</dbReference>
<evidence type="ECO:0000256" key="3">
    <source>
        <dbReference type="ARBA" id="ARBA00022837"/>
    </source>
</evidence>
<dbReference type="InterPro" id="IPR015919">
    <property type="entry name" value="Cadherin-like_sf"/>
</dbReference>
<evidence type="ECO:0000313" key="6">
    <source>
        <dbReference type="Proteomes" id="UP000270094"/>
    </source>
</evidence>
<keyword evidence="6" id="KW-1185">Reference proteome</keyword>
<keyword evidence="2" id="KW-0677">Repeat</keyword>
<dbReference type="CDD" id="cd11304">
    <property type="entry name" value="Cadherin_repeat"/>
    <property type="match status" value="1"/>
</dbReference>
<dbReference type="InterPro" id="IPR039808">
    <property type="entry name" value="Cadherin"/>
</dbReference>
<dbReference type="AlphaFoldDB" id="A0A3P7LJP4"/>
<dbReference type="SUPFAM" id="SSF49313">
    <property type="entry name" value="Cadherin-like"/>
    <property type="match status" value="1"/>
</dbReference>
<dbReference type="GO" id="GO:0045296">
    <property type="term" value="F:cadherin binding"/>
    <property type="evidence" value="ECO:0007669"/>
    <property type="project" value="TreeGrafter"/>
</dbReference>
<protein>
    <recommendedName>
        <fullName evidence="7">Cadherin domain-containing protein</fullName>
    </recommendedName>
</protein>
<reference evidence="5 6" key="1">
    <citation type="submission" date="2018-11" db="EMBL/GenBank/DDBJ databases">
        <authorList>
            <consortium name="Pathogen Informatics"/>
        </authorList>
    </citation>
    <scope>NUCLEOTIDE SEQUENCE [LARGE SCALE GENOMIC DNA]</scope>
</reference>